<feature type="signal peptide" evidence="2">
    <location>
        <begin position="1"/>
        <end position="16"/>
    </location>
</feature>
<proteinExistence type="predicted"/>
<dbReference type="PROSITE" id="PS51257">
    <property type="entry name" value="PROKAR_LIPOPROTEIN"/>
    <property type="match status" value="1"/>
</dbReference>
<reference evidence="3" key="1">
    <citation type="submission" date="2022-05" db="EMBL/GenBank/DDBJ databases">
        <authorList>
            <person name="Jo J.-H."/>
            <person name="Im W.-T."/>
        </authorList>
    </citation>
    <scope>NUCLEOTIDE SEQUENCE</scope>
    <source>
        <strain evidence="3">SE158</strain>
    </source>
</reference>
<dbReference type="RefSeq" id="WP_249846864.1">
    <property type="nucleotide sequence ID" value="NZ_JAMGBD010000001.1"/>
</dbReference>
<evidence type="ECO:0000256" key="1">
    <source>
        <dbReference type="SAM" id="MobiDB-lite"/>
    </source>
</evidence>
<accession>A0ABT0RK08</accession>
<evidence type="ECO:0000313" key="4">
    <source>
        <dbReference type="Proteomes" id="UP001165363"/>
    </source>
</evidence>
<organism evidence="3 4">
    <name type="scientific">Sphingomonas alba</name>
    <dbReference type="NCBI Taxonomy" id="2908208"/>
    <lineage>
        <taxon>Bacteria</taxon>
        <taxon>Pseudomonadati</taxon>
        <taxon>Pseudomonadota</taxon>
        <taxon>Alphaproteobacteria</taxon>
        <taxon>Sphingomonadales</taxon>
        <taxon>Sphingomonadaceae</taxon>
        <taxon>Sphingomonas</taxon>
    </lineage>
</organism>
<feature type="compositionally biased region" description="Low complexity" evidence="1">
    <location>
        <begin position="116"/>
        <end position="126"/>
    </location>
</feature>
<name>A0ABT0RK08_9SPHN</name>
<evidence type="ECO:0000313" key="3">
    <source>
        <dbReference type="EMBL" id="MCL6682925.1"/>
    </source>
</evidence>
<sequence length="126" mass="12421">MRALVFVLAATSLALAGCGKKDVTGNTSALDETVSAQDFSTNDTTAIDAATGADANMAADVDINAPLPDSDNEGADNPARSSTRSGSPSKSANDKGNSSSNNNTAAPAPATPPAAPATQPTETNAN</sequence>
<evidence type="ECO:0008006" key="5">
    <source>
        <dbReference type="Google" id="ProtNLM"/>
    </source>
</evidence>
<keyword evidence="4" id="KW-1185">Reference proteome</keyword>
<comment type="caution">
    <text evidence="3">The sequence shown here is derived from an EMBL/GenBank/DDBJ whole genome shotgun (WGS) entry which is preliminary data.</text>
</comment>
<gene>
    <name evidence="3" type="ORF">LZ536_03280</name>
</gene>
<protein>
    <recommendedName>
        <fullName evidence="5">Lipoprotein</fullName>
    </recommendedName>
</protein>
<dbReference type="EMBL" id="JAMGBD010000001">
    <property type="protein sequence ID" value="MCL6682925.1"/>
    <property type="molecule type" value="Genomic_DNA"/>
</dbReference>
<feature type="compositionally biased region" description="Low complexity" evidence="1">
    <location>
        <begin position="81"/>
        <end position="91"/>
    </location>
</feature>
<feature type="region of interest" description="Disordered" evidence="1">
    <location>
        <begin position="59"/>
        <end position="126"/>
    </location>
</feature>
<dbReference type="Proteomes" id="UP001165363">
    <property type="component" value="Unassembled WGS sequence"/>
</dbReference>
<evidence type="ECO:0000256" key="2">
    <source>
        <dbReference type="SAM" id="SignalP"/>
    </source>
</evidence>
<keyword evidence="2" id="KW-0732">Signal</keyword>
<feature type="chain" id="PRO_5046036178" description="Lipoprotein" evidence="2">
    <location>
        <begin position="17"/>
        <end position="126"/>
    </location>
</feature>